<dbReference type="AlphaFoldDB" id="A0A8G1QTR4"/>
<sequence length="55" mass="6373">MDKKVNTTVYRDCASHRLWSGIGSRAGWKSGFVEKTRFELSPSSSSPRYRKLMNY</sequence>
<accession>A0A8G1QTR4</accession>
<reference evidence="1 2" key="1">
    <citation type="submission" date="2018-02" db="EMBL/GenBank/DDBJ databases">
        <title>The genomes of Aspergillus section Nigri reveals drivers in fungal speciation.</title>
        <authorList>
            <consortium name="DOE Joint Genome Institute"/>
            <person name="Vesth T.C."/>
            <person name="Nybo J."/>
            <person name="Theobald S."/>
            <person name="Brandl J."/>
            <person name="Frisvad J.C."/>
            <person name="Nielsen K.F."/>
            <person name="Lyhne E.K."/>
            <person name="Kogle M.E."/>
            <person name="Kuo A."/>
            <person name="Riley R."/>
            <person name="Clum A."/>
            <person name="Nolan M."/>
            <person name="Lipzen A."/>
            <person name="Salamov A."/>
            <person name="Henrissat B."/>
            <person name="Wiebenga A."/>
            <person name="De vries R.P."/>
            <person name="Grigoriev I.V."/>
            <person name="Mortensen U.H."/>
            <person name="Andersen M.R."/>
            <person name="Baker S.E."/>
        </authorList>
    </citation>
    <scope>NUCLEOTIDE SEQUENCE [LARGE SCALE GENOMIC DNA]</scope>
    <source>
        <strain evidence="1 2">CBS 112811</strain>
    </source>
</reference>
<evidence type="ECO:0000313" key="2">
    <source>
        <dbReference type="Proteomes" id="UP000249526"/>
    </source>
</evidence>
<dbReference type="EMBL" id="KZ825077">
    <property type="protein sequence ID" value="RAH53432.1"/>
    <property type="molecule type" value="Genomic_DNA"/>
</dbReference>
<gene>
    <name evidence="1" type="ORF">BO85DRAFT_453221</name>
</gene>
<dbReference type="RefSeq" id="XP_025511354.1">
    <property type="nucleotide sequence ID" value="XM_025661006.1"/>
</dbReference>
<proteinExistence type="predicted"/>
<keyword evidence="2" id="KW-1185">Reference proteome</keyword>
<protein>
    <submittedName>
        <fullName evidence="1">Uncharacterized protein</fullName>
    </submittedName>
</protein>
<dbReference type="Proteomes" id="UP000249526">
    <property type="component" value="Unassembled WGS sequence"/>
</dbReference>
<dbReference type="GeneID" id="37164408"/>
<evidence type="ECO:0000313" key="1">
    <source>
        <dbReference type="EMBL" id="RAH53432.1"/>
    </source>
</evidence>
<organism evidence="1 2">
    <name type="scientific">Aspergillus piperis CBS 112811</name>
    <dbReference type="NCBI Taxonomy" id="1448313"/>
    <lineage>
        <taxon>Eukaryota</taxon>
        <taxon>Fungi</taxon>
        <taxon>Dikarya</taxon>
        <taxon>Ascomycota</taxon>
        <taxon>Pezizomycotina</taxon>
        <taxon>Eurotiomycetes</taxon>
        <taxon>Eurotiomycetidae</taxon>
        <taxon>Eurotiales</taxon>
        <taxon>Aspergillaceae</taxon>
        <taxon>Aspergillus</taxon>
        <taxon>Aspergillus subgen. Circumdati</taxon>
    </lineage>
</organism>
<name>A0A8G1QTR4_9EURO</name>